<dbReference type="HAMAP" id="MF_02227">
    <property type="entry name" value="RPE"/>
    <property type="match status" value="1"/>
</dbReference>
<feature type="binding site" evidence="15">
    <location>
        <position position="69"/>
    </location>
    <ligand>
        <name>a divalent metal cation</name>
        <dbReference type="ChEBI" id="CHEBI:60240"/>
    </ligand>
</feature>
<evidence type="ECO:0000256" key="12">
    <source>
        <dbReference type="ARBA" id="ARBA00023285"/>
    </source>
</evidence>
<evidence type="ECO:0000256" key="10">
    <source>
        <dbReference type="ARBA" id="ARBA00022723"/>
    </source>
</evidence>
<evidence type="ECO:0000256" key="15">
    <source>
        <dbReference type="PIRSR" id="PIRSR001461-2"/>
    </source>
</evidence>
<dbReference type="AlphaFoldDB" id="R4X8U0"/>
<evidence type="ECO:0000256" key="2">
    <source>
        <dbReference type="ARBA" id="ARBA00001936"/>
    </source>
</evidence>
<keyword evidence="12 15" id="KW-0170">Cobalt</keyword>
<comment type="cofactor">
    <cofactor evidence="3">
        <name>Co(2+)</name>
        <dbReference type="ChEBI" id="CHEBI:48828"/>
    </cofactor>
</comment>
<dbReference type="VEuPathDB" id="FungiDB:TAPDE_001711"/>
<keyword evidence="11 13" id="KW-0413">Isomerase</keyword>
<dbReference type="InterPro" id="IPR026019">
    <property type="entry name" value="Ribul_P_3_epim"/>
</dbReference>
<feature type="binding site" evidence="16">
    <location>
        <position position="69"/>
    </location>
    <ligand>
        <name>substrate</name>
    </ligand>
</feature>
<dbReference type="GO" id="GO:0005737">
    <property type="term" value="C:cytoplasm"/>
    <property type="evidence" value="ECO:0007669"/>
    <property type="project" value="UniProtKB-ARBA"/>
</dbReference>
<comment type="cofactor">
    <cofactor evidence="2">
        <name>Mn(2+)</name>
        <dbReference type="ChEBI" id="CHEBI:29035"/>
    </cofactor>
</comment>
<dbReference type="GO" id="GO:0006098">
    <property type="term" value="P:pentose-phosphate shunt"/>
    <property type="evidence" value="ECO:0007669"/>
    <property type="project" value="UniProtKB-UniPathway"/>
</dbReference>
<evidence type="ECO:0000256" key="1">
    <source>
        <dbReference type="ARBA" id="ARBA00001782"/>
    </source>
</evidence>
<proteinExistence type="inferred from homology"/>
<dbReference type="InterPro" id="IPR000056">
    <property type="entry name" value="Ribul_P_3_epim-like"/>
</dbReference>
<keyword evidence="15" id="KW-0862">Zinc</keyword>
<evidence type="ECO:0000256" key="16">
    <source>
        <dbReference type="PIRSR" id="PIRSR001461-3"/>
    </source>
</evidence>
<dbReference type="GO" id="GO:0004750">
    <property type="term" value="F:D-ribulose-phosphate 3-epimerase activity"/>
    <property type="evidence" value="ECO:0007669"/>
    <property type="project" value="UniProtKB-EC"/>
</dbReference>
<evidence type="ECO:0000256" key="3">
    <source>
        <dbReference type="ARBA" id="ARBA00001941"/>
    </source>
</evidence>
<feature type="binding site" evidence="16">
    <location>
        <begin position="200"/>
        <end position="201"/>
    </location>
    <ligand>
        <name>substrate</name>
    </ligand>
</feature>
<feature type="active site" description="Proton acceptor" evidence="14">
    <location>
        <position position="37"/>
    </location>
</feature>
<dbReference type="EC" id="5.1.3.1" evidence="8 13"/>
<dbReference type="Proteomes" id="UP000013776">
    <property type="component" value="Unassembled WGS sequence"/>
</dbReference>
<evidence type="ECO:0000256" key="8">
    <source>
        <dbReference type="ARBA" id="ARBA00013188"/>
    </source>
</evidence>
<keyword evidence="19" id="KW-1185">Reference proteome</keyword>
<dbReference type="GO" id="GO:0005975">
    <property type="term" value="P:carbohydrate metabolic process"/>
    <property type="evidence" value="ECO:0007669"/>
    <property type="project" value="InterPro"/>
</dbReference>
<dbReference type="PROSITE" id="PS01085">
    <property type="entry name" value="RIBUL_P_3_EPIMER_1"/>
    <property type="match status" value="1"/>
</dbReference>
<dbReference type="Gene3D" id="3.20.20.70">
    <property type="entry name" value="Aldolase class I"/>
    <property type="match status" value="1"/>
</dbReference>
<dbReference type="FunFam" id="3.20.20.70:FF:000004">
    <property type="entry name" value="Ribulose-phosphate 3-epimerase"/>
    <property type="match status" value="1"/>
</dbReference>
<feature type="binding site" evidence="16">
    <location>
        <begin position="149"/>
        <end position="152"/>
    </location>
    <ligand>
        <name>substrate</name>
    </ligand>
</feature>
<comment type="cofactor">
    <cofactor evidence="5">
        <name>Fe(2+)</name>
        <dbReference type="ChEBI" id="CHEBI:29033"/>
    </cofactor>
</comment>
<comment type="pathway">
    <text evidence="6">Carbohydrate degradation; pentose phosphate pathway; D-xylulose 5-phosphate from D-ribulose 5-phosphate (non-oxidative stage): step 1/1.</text>
</comment>
<feature type="region of interest" description="Disordered" evidence="17">
    <location>
        <begin position="222"/>
        <end position="244"/>
    </location>
</feature>
<gene>
    <name evidence="18" type="ORF">TAPDE_001711</name>
</gene>
<keyword evidence="15" id="KW-0464">Manganese</keyword>
<dbReference type="UniPathway" id="UPA00115">
    <property type="reaction ID" value="UER00411"/>
</dbReference>
<accession>R4X8U0</accession>
<comment type="similarity">
    <text evidence="7 13">Belongs to the ribulose-phosphate 3-epimerase family.</text>
</comment>
<dbReference type="EMBL" id="CAHR02000060">
    <property type="protein sequence ID" value="CCG81840.1"/>
    <property type="molecule type" value="Genomic_DNA"/>
</dbReference>
<dbReference type="SUPFAM" id="SSF51366">
    <property type="entry name" value="Ribulose-phoshate binding barrel"/>
    <property type="match status" value="1"/>
</dbReference>
<feature type="binding site" evidence="15">
    <location>
        <position position="37"/>
    </location>
    <ligand>
        <name>a divalent metal cation</name>
        <dbReference type="ChEBI" id="CHEBI:60240"/>
    </ligand>
</feature>
<dbReference type="InterPro" id="IPR013785">
    <property type="entry name" value="Aldolase_TIM"/>
</dbReference>
<evidence type="ECO:0000256" key="11">
    <source>
        <dbReference type="ARBA" id="ARBA00023235"/>
    </source>
</evidence>
<sequence length="244" mass="25655">MALDALIAPSLLACDFGAIRCECGRMMEAGSDWLHVDVMDGHFVPNLSYFDVGMLRDAVPRGSGVLDLHMMVSDPGRWVDRMASAGADSFTFHVEAVTAGGNDPGQLVDAIHGRGMRAACALKPGTPADAVAGFAHKLDMVLVMTVEPGFGGQSFMPDMMPKVRTLRERYPGLDIQVDGGITVDTVGAVADSGANCIVSGTGIFKAKDPAQAIATMRQAVESSGFDVRKGTPENQAARRGSKLA</sequence>
<dbReference type="PROSITE" id="PS01086">
    <property type="entry name" value="RIBUL_P_3_EPIMER_2"/>
    <property type="match status" value="1"/>
</dbReference>
<evidence type="ECO:0000256" key="14">
    <source>
        <dbReference type="PIRSR" id="PIRSR001461-1"/>
    </source>
</evidence>
<feature type="active site" description="Proton donor" evidence="14">
    <location>
        <position position="178"/>
    </location>
</feature>
<name>R4X8U0_TAPDE</name>
<dbReference type="OrthoDB" id="1927044at2759"/>
<evidence type="ECO:0000256" key="5">
    <source>
        <dbReference type="ARBA" id="ARBA00001954"/>
    </source>
</evidence>
<evidence type="ECO:0000313" key="18">
    <source>
        <dbReference type="EMBL" id="CCG81840.1"/>
    </source>
</evidence>
<evidence type="ECO:0000313" key="19">
    <source>
        <dbReference type="Proteomes" id="UP000013776"/>
    </source>
</evidence>
<dbReference type="PANTHER" id="PTHR11749">
    <property type="entry name" value="RIBULOSE-5-PHOSPHATE-3-EPIMERASE"/>
    <property type="match status" value="1"/>
</dbReference>
<organism evidence="18 19">
    <name type="scientific">Taphrina deformans (strain PYCC 5710 / ATCC 11124 / CBS 356.35 / IMI 108563 / JCM 9778 / NBRC 8474)</name>
    <name type="common">Peach leaf curl fungus</name>
    <name type="synonym">Lalaria deformans</name>
    <dbReference type="NCBI Taxonomy" id="1097556"/>
    <lineage>
        <taxon>Eukaryota</taxon>
        <taxon>Fungi</taxon>
        <taxon>Dikarya</taxon>
        <taxon>Ascomycota</taxon>
        <taxon>Taphrinomycotina</taxon>
        <taxon>Taphrinomycetes</taxon>
        <taxon>Taphrinales</taxon>
        <taxon>Taphrinaceae</taxon>
        <taxon>Taphrina</taxon>
    </lineage>
</organism>
<evidence type="ECO:0000256" key="7">
    <source>
        <dbReference type="ARBA" id="ARBA00009541"/>
    </source>
</evidence>
<dbReference type="CDD" id="cd00429">
    <property type="entry name" value="RPE"/>
    <property type="match status" value="1"/>
</dbReference>
<dbReference type="Pfam" id="PF00834">
    <property type="entry name" value="Ribul_P_3_epim"/>
    <property type="match status" value="1"/>
</dbReference>
<feature type="binding site" evidence="16">
    <location>
        <position position="180"/>
    </location>
    <ligand>
        <name>substrate</name>
    </ligand>
</feature>
<reference evidence="18 19" key="1">
    <citation type="journal article" date="2013" name="MBio">
        <title>Genome sequencing of the plant pathogen Taphrina deformans, the causal agent of peach leaf curl.</title>
        <authorList>
            <person name="Cisse O.H."/>
            <person name="Almeida J.M.G.C.F."/>
            <person name="Fonseca A."/>
            <person name="Kumar A.A."/>
            <person name="Salojaervi J."/>
            <person name="Overmyer K."/>
            <person name="Hauser P.M."/>
            <person name="Pagni M."/>
        </authorList>
    </citation>
    <scope>NUCLEOTIDE SEQUENCE [LARGE SCALE GENOMIC DNA]</scope>
    <source>
        <strain evidence="19">PYCC 5710 / ATCC 11124 / CBS 356.35 / IMI 108563 / JCM 9778 / NBRC 8474</strain>
    </source>
</reference>
<feature type="binding site" evidence="15">
    <location>
        <position position="178"/>
    </location>
    <ligand>
        <name>a divalent metal cation</name>
        <dbReference type="ChEBI" id="CHEBI:60240"/>
    </ligand>
</feature>
<comment type="catalytic activity">
    <reaction evidence="1 13">
        <text>D-ribulose 5-phosphate = D-xylulose 5-phosphate</text>
        <dbReference type="Rhea" id="RHEA:13677"/>
        <dbReference type="ChEBI" id="CHEBI:57737"/>
        <dbReference type="ChEBI" id="CHEBI:58121"/>
        <dbReference type="EC" id="5.1.3.1"/>
    </reaction>
</comment>
<evidence type="ECO:0000256" key="13">
    <source>
        <dbReference type="PIRNR" id="PIRNR001461"/>
    </source>
</evidence>
<comment type="caution">
    <text evidence="18">The sequence shown here is derived from an EMBL/GenBank/DDBJ whole genome shotgun (WGS) entry which is preliminary data.</text>
</comment>
<dbReference type="GO" id="GO:0046872">
    <property type="term" value="F:metal ion binding"/>
    <property type="evidence" value="ECO:0007669"/>
    <property type="project" value="UniProtKB-KW"/>
</dbReference>
<dbReference type="InterPro" id="IPR011060">
    <property type="entry name" value="RibuloseP-bd_barrel"/>
</dbReference>
<evidence type="ECO:0000256" key="4">
    <source>
        <dbReference type="ARBA" id="ARBA00001947"/>
    </source>
</evidence>
<evidence type="ECO:0000256" key="6">
    <source>
        <dbReference type="ARBA" id="ARBA00005016"/>
    </source>
</evidence>
<dbReference type="NCBIfam" id="NF004076">
    <property type="entry name" value="PRK05581.1-4"/>
    <property type="match status" value="1"/>
</dbReference>
<feature type="binding site" evidence="16">
    <location>
        <position position="10"/>
    </location>
    <ligand>
        <name>substrate</name>
    </ligand>
</feature>
<dbReference type="STRING" id="1097556.R4X8U0"/>
<comment type="cofactor">
    <cofactor evidence="4">
        <name>Zn(2+)</name>
        <dbReference type="ChEBI" id="CHEBI:29105"/>
    </cofactor>
</comment>
<keyword evidence="13" id="KW-0119">Carbohydrate metabolism</keyword>
<keyword evidence="10 15" id="KW-0479">Metal-binding</keyword>
<dbReference type="eggNOG" id="KOG3111">
    <property type="taxonomic scope" value="Eukaryota"/>
</dbReference>
<evidence type="ECO:0000256" key="9">
    <source>
        <dbReference type="ARBA" id="ARBA00013920"/>
    </source>
</evidence>
<protein>
    <recommendedName>
        <fullName evidence="9 13">Ribulose-phosphate 3-epimerase</fullName>
        <ecNumber evidence="8 13">5.1.3.1</ecNumber>
    </recommendedName>
</protein>
<dbReference type="PIRSF" id="PIRSF001461">
    <property type="entry name" value="RPE"/>
    <property type="match status" value="1"/>
</dbReference>
<feature type="binding site" evidence="15">
    <location>
        <position position="35"/>
    </location>
    <ligand>
        <name>a divalent metal cation</name>
        <dbReference type="ChEBI" id="CHEBI:60240"/>
    </ligand>
</feature>
<comment type="cofactor">
    <cofactor evidence="15">
        <name>a divalent metal cation</name>
        <dbReference type="ChEBI" id="CHEBI:60240"/>
    </cofactor>
    <text evidence="15">Binds 1 divalent metal cation per subunit.</text>
</comment>
<evidence type="ECO:0000256" key="17">
    <source>
        <dbReference type="SAM" id="MobiDB-lite"/>
    </source>
</evidence>